<organism evidence="2 3">
    <name type="scientific">Carboxydichorda subterranea</name>
    <dbReference type="NCBI Taxonomy" id="3109565"/>
    <lineage>
        <taxon>Bacteria</taxon>
        <taxon>Bacillati</taxon>
        <taxon>Bacillota</taxon>
        <taxon>Limnochordia</taxon>
        <taxon>Limnochordales</taxon>
        <taxon>Geochordaceae</taxon>
        <taxon>Carboxydichorda</taxon>
    </lineage>
</organism>
<dbReference type="Proteomes" id="UP001332192">
    <property type="component" value="Chromosome"/>
</dbReference>
<dbReference type="SUPFAM" id="SSF46785">
    <property type="entry name" value="Winged helix' DNA-binding domain"/>
    <property type="match status" value="1"/>
</dbReference>
<dbReference type="Gene3D" id="1.10.10.10">
    <property type="entry name" value="Winged helix-like DNA-binding domain superfamily/Winged helix DNA-binding domain"/>
    <property type="match status" value="1"/>
</dbReference>
<dbReference type="CDD" id="cd00090">
    <property type="entry name" value="HTH_ARSR"/>
    <property type="match status" value="1"/>
</dbReference>
<name>A0ABZ1BV27_9FIRM</name>
<dbReference type="RefSeq" id="WP_324715716.1">
    <property type="nucleotide sequence ID" value="NZ_CP141615.1"/>
</dbReference>
<dbReference type="EMBL" id="CP141615">
    <property type="protein sequence ID" value="WRP16443.1"/>
    <property type="molecule type" value="Genomic_DNA"/>
</dbReference>
<reference evidence="2 3" key="1">
    <citation type="journal article" date="2024" name="Front. Microbiol.">
        <title>Novel thermophilic genera Geochorda gen. nov. and Carboxydochorda gen. nov. from the deep terrestrial subsurface reveal the ecophysiological diversity in the class Limnochordia.</title>
        <authorList>
            <person name="Karnachuk O.V."/>
            <person name="Lukina A.P."/>
            <person name="Avakyan M.R."/>
            <person name="Kadnikov V.V."/>
            <person name="Begmatov S."/>
            <person name="Beletsky A.V."/>
            <person name="Vlasova K.G."/>
            <person name="Novikov A.A."/>
            <person name="Shcherbakova V.A."/>
            <person name="Mardanov A.V."/>
            <person name="Ravin N.V."/>
        </authorList>
    </citation>
    <scope>NUCLEOTIDE SEQUENCE [LARGE SCALE GENOMIC DNA]</scope>
    <source>
        <strain evidence="2 3">L945</strain>
    </source>
</reference>
<accession>A0ABZ1BV27</accession>
<sequence length="265" mass="28732">MPTTQPTDIAAVLADPTRFAIYEKLASNRPKSFTVQEIAEEFSLHPNVARTHLSRLEEIGLVSLALEKSGRGGRPGKRYSASDEPVTLQFPRRDWMLLARLLVETLERLGPEALHAAESVAYQEGLREGQEWRVRQLTSGQQARSVAAAAAHVAGEANGHSPAGEWLKGIPVESLAGKLEDAAGTSEVWRRQDGSLGLRFTTCPFRELACEHVDSVCSIHRALLRGILEGIVGPVVLQQQSNQLLDGQASCDYVIAPAPAVARTA</sequence>
<proteinExistence type="predicted"/>
<dbReference type="InterPro" id="IPR001845">
    <property type="entry name" value="HTH_ArsR_DNA-bd_dom"/>
</dbReference>
<protein>
    <submittedName>
        <fullName evidence="2">Helix-turn-helix domain-containing protein</fullName>
    </submittedName>
</protein>
<gene>
    <name evidence="2" type="ORF">U7230_10075</name>
</gene>
<feature type="domain" description="HTH arsR-type" evidence="1">
    <location>
        <begin position="8"/>
        <end position="101"/>
    </location>
</feature>
<dbReference type="Pfam" id="PF12840">
    <property type="entry name" value="HTH_20"/>
    <property type="match status" value="1"/>
</dbReference>
<dbReference type="InterPro" id="IPR036388">
    <property type="entry name" value="WH-like_DNA-bd_sf"/>
</dbReference>
<evidence type="ECO:0000313" key="2">
    <source>
        <dbReference type="EMBL" id="WRP16443.1"/>
    </source>
</evidence>
<dbReference type="InterPro" id="IPR011991">
    <property type="entry name" value="ArsR-like_HTH"/>
</dbReference>
<keyword evidence="3" id="KW-1185">Reference proteome</keyword>
<evidence type="ECO:0000259" key="1">
    <source>
        <dbReference type="SMART" id="SM00418"/>
    </source>
</evidence>
<dbReference type="SMART" id="SM00418">
    <property type="entry name" value="HTH_ARSR"/>
    <property type="match status" value="1"/>
</dbReference>
<dbReference type="InterPro" id="IPR036390">
    <property type="entry name" value="WH_DNA-bd_sf"/>
</dbReference>
<evidence type="ECO:0000313" key="3">
    <source>
        <dbReference type="Proteomes" id="UP001332192"/>
    </source>
</evidence>